<dbReference type="SUPFAM" id="SSF46626">
    <property type="entry name" value="Cytochrome c"/>
    <property type="match status" value="2"/>
</dbReference>
<comment type="cofactor">
    <cofactor evidence="8">
        <name>heme</name>
        <dbReference type="ChEBI" id="CHEBI:30413"/>
    </cofactor>
    <text evidence="8">Binds 2 heme groups.</text>
</comment>
<comment type="caution">
    <text evidence="11">The sequence shown here is derived from an EMBL/GenBank/DDBJ whole genome shotgun (WGS) entry which is preliminary data.</text>
</comment>
<keyword evidence="12" id="KW-1185">Reference proteome</keyword>
<keyword evidence="7 9" id="KW-0408">Iron</keyword>
<comment type="subcellular location">
    <subcellularLocation>
        <location evidence="1">Periplasm</location>
    </subcellularLocation>
</comment>
<dbReference type="InterPro" id="IPR036909">
    <property type="entry name" value="Cyt_c-like_dom_sf"/>
</dbReference>
<dbReference type="AlphaFoldDB" id="A0A8T4H948"/>
<dbReference type="Pfam" id="PF03150">
    <property type="entry name" value="CCP_MauG"/>
    <property type="match status" value="1"/>
</dbReference>
<evidence type="ECO:0000313" key="12">
    <source>
        <dbReference type="Proteomes" id="UP000679691"/>
    </source>
</evidence>
<comment type="PTM">
    <text evidence="8">Binds 2 heme groups per subunit.</text>
</comment>
<keyword evidence="3 9" id="KW-0479">Metal-binding</keyword>
<keyword evidence="2 8" id="KW-0349">Heme</keyword>
<dbReference type="Gene3D" id="1.10.760.10">
    <property type="entry name" value="Cytochrome c-like domain"/>
    <property type="match status" value="2"/>
</dbReference>
<dbReference type="GO" id="GO:0020037">
    <property type="term" value="F:heme binding"/>
    <property type="evidence" value="ECO:0007669"/>
    <property type="project" value="InterPro"/>
</dbReference>
<dbReference type="GO" id="GO:0009055">
    <property type="term" value="F:electron transfer activity"/>
    <property type="evidence" value="ECO:0007669"/>
    <property type="project" value="InterPro"/>
</dbReference>
<dbReference type="PIRSF" id="PIRSF000294">
    <property type="entry name" value="Cytochrome-c_peroxidase"/>
    <property type="match status" value="1"/>
</dbReference>
<proteinExistence type="predicted"/>
<keyword evidence="4" id="KW-0732">Signal</keyword>
<feature type="domain" description="Cytochrome c" evidence="10">
    <location>
        <begin position="226"/>
        <end position="363"/>
    </location>
</feature>
<gene>
    <name evidence="11" type="ORF">J5U18_04270</name>
</gene>
<dbReference type="InterPro" id="IPR009056">
    <property type="entry name" value="Cyt_c-like_dom"/>
</dbReference>
<dbReference type="InterPro" id="IPR004852">
    <property type="entry name" value="Di-haem_cyt_c_peroxidsae"/>
</dbReference>
<dbReference type="GO" id="GO:0004130">
    <property type="term" value="F:cytochrome-c peroxidase activity"/>
    <property type="evidence" value="ECO:0007669"/>
    <property type="project" value="TreeGrafter"/>
</dbReference>
<dbReference type="InterPro" id="IPR026259">
    <property type="entry name" value="MauG/Cytc_peroxidase"/>
</dbReference>
<evidence type="ECO:0000256" key="5">
    <source>
        <dbReference type="ARBA" id="ARBA00022764"/>
    </source>
</evidence>
<dbReference type="PANTHER" id="PTHR30600">
    <property type="entry name" value="CYTOCHROME C PEROXIDASE-RELATED"/>
    <property type="match status" value="1"/>
</dbReference>
<reference evidence="11" key="1">
    <citation type="submission" date="2021-03" db="EMBL/GenBank/DDBJ databases">
        <authorList>
            <person name="Lu T."/>
            <person name="Wang Q."/>
            <person name="Han X."/>
        </authorList>
    </citation>
    <scope>NUCLEOTIDE SEQUENCE</scope>
    <source>
        <strain evidence="11">WQ 2009</strain>
    </source>
</reference>
<feature type="binding site" description="axial binding residue" evidence="9">
    <location>
        <position position="245"/>
    </location>
    <ligand>
        <name>heme c</name>
        <dbReference type="ChEBI" id="CHEBI:61717"/>
        <label>2</label>
    </ligand>
    <ligandPart>
        <name>Fe</name>
        <dbReference type="ChEBI" id="CHEBI:18248"/>
    </ligandPart>
</feature>
<evidence type="ECO:0000313" key="11">
    <source>
        <dbReference type="EMBL" id="MBP3942785.1"/>
    </source>
</evidence>
<protein>
    <submittedName>
        <fullName evidence="11">Cytochrome-c peroxidase</fullName>
    </submittedName>
</protein>
<keyword evidence="6" id="KW-0560">Oxidoreductase</keyword>
<feature type="domain" description="Cytochrome c" evidence="10">
    <location>
        <begin position="74"/>
        <end position="182"/>
    </location>
</feature>
<evidence type="ECO:0000256" key="1">
    <source>
        <dbReference type="ARBA" id="ARBA00004418"/>
    </source>
</evidence>
<dbReference type="InterPro" id="IPR051395">
    <property type="entry name" value="Cytochrome_c_Peroxidase/MauG"/>
</dbReference>
<dbReference type="GO" id="GO:0042597">
    <property type="term" value="C:periplasmic space"/>
    <property type="evidence" value="ECO:0007669"/>
    <property type="project" value="UniProtKB-SubCell"/>
</dbReference>
<dbReference type="Proteomes" id="UP000679691">
    <property type="component" value="Unassembled WGS sequence"/>
</dbReference>
<name>A0A8T4H948_9SPHI</name>
<feature type="binding site" description="axial binding residue" evidence="9">
    <location>
        <position position="116"/>
    </location>
    <ligand>
        <name>heme c</name>
        <dbReference type="ChEBI" id="CHEBI:61717"/>
        <label>1</label>
    </ligand>
    <ligandPart>
        <name>Fe</name>
        <dbReference type="ChEBI" id="CHEBI:18248"/>
    </ligandPart>
</feature>
<accession>A0A8T4H948</accession>
<evidence type="ECO:0000256" key="9">
    <source>
        <dbReference type="PIRSR" id="PIRSR000294-2"/>
    </source>
</evidence>
<evidence type="ECO:0000256" key="8">
    <source>
        <dbReference type="PIRSR" id="PIRSR000294-1"/>
    </source>
</evidence>
<sequence length="376" mass="42688">MRIYGILSTVICFAFLNSAYHNPESTEDIPTESLRKVYSQSSEKWPKPTVDDWTNFEELAQLPSSPFNTIKLQDQIILGRLLFHDPRLSGSNQISCASCHSSDLNWTDGRRVSLGHDHQTTNRNTPTIENSWAQKTFFWDGRAADMKAQAIESISNPTEMNQDPQLIPGKLERISGYVPYFQKAFGDSNINLDRVLEAIVIFQKSISSRKSAFDNFLIGEYQALTDQQIHGLHLFRTKARCINCHQGAFFTDNSFHNLGLTNYKNPRFEDLGLYNFTKNPADVGKFKTPTLRNALRTGPWMHNGIFNDVQALIQNYNVGMPSVIPNATQAKDPLWPKSDEKLKVLHLTAVEQQAIIAFLNGLTSIPRRMDQPQLPR</sequence>
<keyword evidence="5" id="KW-0574">Periplasm</keyword>
<feature type="binding site" description="covalent" evidence="8">
    <location>
        <position position="241"/>
    </location>
    <ligand>
        <name>heme c</name>
        <dbReference type="ChEBI" id="CHEBI:61717"/>
        <label>2</label>
    </ligand>
</feature>
<organism evidence="11 12">
    <name type="scientific">Rhinopithecimicrobium faecis</name>
    <dbReference type="NCBI Taxonomy" id="2820698"/>
    <lineage>
        <taxon>Bacteria</taxon>
        <taxon>Pseudomonadati</taxon>
        <taxon>Bacteroidota</taxon>
        <taxon>Sphingobacteriia</taxon>
        <taxon>Sphingobacteriales</taxon>
        <taxon>Sphingobacteriaceae</taxon>
        <taxon>Rhinopithecimicrobium</taxon>
    </lineage>
</organism>
<evidence type="ECO:0000259" key="10">
    <source>
        <dbReference type="PROSITE" id="PS51007"/>
    </source>
</evidence>
<evidence type="ECO:0000256" key="7">
    <source>
        <dbReference type="ARBA" id="ARBA00023004"/>
    </source>
</evidence>
<dbReference type="RefSeq" id="WP_353546271.1">
    <property type="nucleotide sequence ID" value="NZ_JAGKSB010000004.1"/>
</dbReference>
<feature type="binding site" description="axial binding residue" evidence="9">
    <location>
        <position position="100"/>
    </location>
    <ligand>
        <name>heme c</name>
        <dbReference type="ChEBI" id="CHEBI:61717"/>
        <label>1</label>
    </ligand>
    <ligandPart>
        <name>Fe</name>
        <dbReference type="ChEBI" id="CHEBI:18248"/>
    </ligandPart>
</feature>
<feature type="binding site" description="covalent" evidence="8">
    <location>
        <position position="96"/>
    </location>
    <ligand>
        <name>heme c</name>
        <dbReference type="ChEBI" id="CHEBI:61717"/>
        <label>1</label>
    </ligand>
</feature>
<feature type="binding site" description="covalent" evidence="8">
    <location>
        <position position="244"/>
    </location>
    <ligand>
        <name>heme c</name>
        <dbReference type="ChEBI" id="CHEBI:61717"/>
        <label>2</label>
    </ligand>
</feature>
<dbReference type="PANTHER" id="PTHR30600:SF10">
    <property type="entry name" value="BLL6722 PROTEIN"/>
    <property type="match status" value="1"/>
</dbReference>
<evidence type="ECO:0000256" key="4">
    <source>
        <dbReference type="ARBA" id="ARBA00022729"/>
    </source>
</evidence>
<feature type="binding site" description="covalent" evidence="8">
    <location>
        <position position="99"/>
    </location>
    <ligand>
        <name>heme c</name>
        <dbReference type="ChEBI" id="CHEBI:61717"/>
        <label>1</label>
    </ligand>
</feature>
<dbReference type="EMBL" id="JAGKSB010000004">
    <property type="protein sequence ID" value="MBP3942785.1"/>
    <property type="molecule type" value="Genomic_DNA"/>
</dbReference>
<evidence type="ECO:0000256" key="6">
    <source>
        <dbReference type="ARBA" id="ARBA00023002"/>
    </source>
</evidence>
<evidence type="ECO:0000256" key="3">
    <source>
        <dbReference type="ARBA" id="ARBA00022723"/>
    </source>
</evidence>
<dbReference type="PROSITE" id="PS51007">
    <property type="entry name" value="CYTC"/>
    <property type="match status" value="2"/>
</dbReference>
<dbReference type="GO" id="GO:0046872">
    <property type="term" value="F:metal ion binding"/>
    <property type="evidence" value="ECO:0007669"/>
    <property type="project" value="UniProtKB-KW"/>
</dbReference>
<keyword evidence="11" id="KW-0575">Peroxidase</keyword>
<evidence type="ECO:0000256" key="2">
    <source>
        <dbReference type="ARBA" id="ARBA00022617"/>
    </source>
</evidence>